<evidence type="ECO:0000259" key="7">
    <source>
        <dbReference type="PROSITE" id="PS50011"/>
    </source>
</evidence>
<evidence type="ECO:0000256" key="2">
    <source>
        <dbReference type="ARBA" id="ARBA00022741"/>
    </source>
</evidence>
<protein>
    <recommendedName>
        <fullName evidence="7">Protein kinase domain-containing protein</fullName>
    </recommendedName>
</protein>
<evidence type="ECO:0000256" key="6">
    <source>
        <dbReference type="SAM" id="MobiDB-lite"/>
    </source>
</evidence>
<dbReference type="Gene3D" id="1.10.510.10">
    <property type="entry name" value="Transferase(Phosphotransferase) domain 1"/>
    <property type="match status" value="1"/>
</dbReference>
<proteinExistence type="predicted"/>
<dbReference type="CDD" id="cd14014">
    <property type="entry name" value="STKc_PknB_like"/>
    <property type="match status" value="1"/>
</dbReference>
<dbReference type="PANTHER" id="PTHR43289">
    <property type="entry name" value="MITOGEN-ACTIVATED PROTEIN KINASE KINASE KINASE 20-RELATED"/>
    <property type="match status" value="1"/>
</dbReference>
<keyword evidence="1" id="KW-0808">Transferase</keyword>
<dbReference type="PANTHER" id="PTHR43289:SF6">
    <property type="entry name" value="SERINE_THREONINE-PROTEIN KINASE NEKL-3"/>
    <property type="match status" value="1"/>
</dbReference>
<dbReference type="InterPro" id="IPR011009">
    <property type="entry name" value="Kinase-like_dom_sf"/>
</dbReference>
<keyword evidence="2 5" id="KW-0547">Nucleotide-binding</keyword>
<dbReference type="GO" id="GO:0004674">
    <property type="term" value="F:protein serine/threonine kinase activity"/>
    <property type="evidence" value="ECO:0007669"/>
    <property type="project" value="TreeGrafter"/>
</dbReference>
<keyword evidence="3" id="KW-0418">Kinase</keyword>
<dbReference type="InterPro" id="IPR017441">
    <property type="entry name" value="Protein_kinase_ATP_BS"/>
</dbReference>
<keyword evidence="4 5" id="KW-0067">ATP-binding</keyword>
<dbReference type="SUPFAM" id="SSF56112">
    <property type="entry name" value="Protein kinase-like (PK-like)"/>
    <property type="match status" value="1"/>
</dbReference>
<dbReference type="PROSITE" id="PS00107">
    <property type="entry name" value="PROTEIN_KINASE_ATP"/>
    <property type="match status" value="1"/>
</dbReference>
<dbReference type="GO" id="GO:0005524">
    <property type="term" value="F:ATP binding"/>
    <property type="evidence" value="ECO:0007669"/>
    <property type="project" value="UniProtKB-UniRule"/>
</dbReference>
<feature type="compositionally biased region" description="Low complexity" evidence="6">
    <location>
        <begin position="91"/>
        <end position="103"/>
    </location>
</feature>
<name>A0A6M5Z4X1_9BACT</name>
<reference evidence="9" key="1">
    <citation type="submission" date="2020-05" db="EMBL/GenBank/DDBJ databases">
        <title>Frigoriglobus tundricola gen. nov., sp. nov., a psychrotolerant cellulolytic planctomycete of the family Gemmataceae with two divergent copies of 16S rRNA gene.</title>
        <authorList>
            <person name="Kulichevskaya I.S."/>
            <person name="Ivanova A.A."/>
            <person name="Naumoff D.G."/>
            <person name="Beletsky A.V."/>
            <person name="Rijpstra W.I.C."/>
            <person name="Sinninghe Damste J.S."/>
            <person name="Mardanov A.V."/>
            <person name="Ravin N.V."/>
            <person name="Dedysh S.N."/>
        </authorList>
    </citation>
    <scope>NUCLEOTIDE SEQUENCE [LARGE SCALE GENOMIC DNA]</scope>
    <source>
        <strain evidence="9">PL17</strain>
    </source>
</reference>
<dbReference type="PROSITE" id="PS50011">
    <property type="entry name" value="PROTEIN_KINASE_DOM"/>
    <property type="match status" value="1"/>
</dbReference>
<dbReference type="RefSeq" id="WP_171475451.1">
    <property type="nucleotide sequence ID" value="NZ_CP053452.2"/>
</dbReference>
<evidence type="ECO:0000313" key="9">
    <source>
        <dbReference type="Proteomes" id="UP000503447"/>
    </source>
</evidence>
<dbReference type="Gene3D" id="3.30.200.20">
    <property type="entry name" value="Phosphorylase Kinase, domain 1"/>
    <property type="match status" value="1"/>
</dbReference>
<dbReference type="KEGG" id="ftj:FTUN_8403"/>
<dbReference type="InterPro" id="IPR000719">
    <property type="entry name" value="Prot_kinase_dom"/>
</dbReference>
<evidence type="ECO:0000256" key="4">
    <source>
        <dbReference type="ARBA" id="ARBA00022840"/>
    </source>
</evidence>
<feature type="region of interest" description="Disordered" evidence="6">
    <location>
        <begin position="84"/>
        <end position="111"/>
    </location>
</feature>
<sequence length="653" mass="70145">MTVPPRTPNESALREFLLGALPPDRAEQVREWLDADSAHAAQLEHIAAHDPLTDAVSDTVDVDTVPADAVERVIHNVNCAIRKAPAEDRPGPSVGIGPSVPSPASESGLPWPPTRLSHYRIVGELGHGGMGYVFEAEDEKLGRRVAVKVLSPDLARRSDAGPRFLDEARHAAAVEHENVVPILHVGEDAGAPFIVMPLLKGEPLAARLKRDGKLPGAEIARIGRDVAAGLAAAHATGVVHRDIKPANVWLDADTGRARVLDFGLARFGSGAEARNNEWVLEGTPGYMAPEQIGGRPATPRSDLFSLGATLYECASGEKAFDGPSLTAVLKAVGEHHPAPLAVVNPEVPEPVSVLVQRLLAKNPAGRPANARDVVAALRDEPITEGSSGWDTVTRVDLGPRSEPHGRRKWLLGVGSVAVGALAAASWLATHPAPLSDSTTTKPDVRPPVKYRGQVDVKIRRELVPGTPQMVRLNQAGALPLTRSDEFRIEAEIDPPAYLYLVWVDPNRDVTPVYPWDPTAGAKQVDPWTTRPAQEESVGTLNLPRGAQSYLAPKSRPGVATMVLLARPTPLDVPDSQVKGWFEALPDLPLPPGGDTGVVWFDDFTPSADPFRRRTFETVGGDDPFVRWQAQLQKTIGRTFAYQTSVSFARTGNK</sequence>
<feature type="domain" description="Protein kinase" evidence="7">
    <location>
        <begin position="119"/>
        <end position="383"/>
    </location>
</feature>
<dbReference type="AlphaFoldDB" id="A0A6M5Z4X1"/>
<dbReference type="Proteomes" id="UP000503447">
    <property type="component" value="Chromosome"/>
</dbReference>
<organism evidence="8 9">
    <name type="scientific">Frigoriglobus tundricola</name>
    <dbReference type="NCBI Taxonomy" id="2774151"/>
    <lineage>
        <taxon>Bacteria</taxon>
        <taxon>Pseudomonadati</taxon>
        <taxon>Planctomycetota</taxon>
        <taxon>Planctomycetia</taxon>
        <taxon>Gemmatales</taxon>
        <taxon>Gemmataceae</taxon>
        <taxon>Frigoriglobus</taxon>
    </lineage>
</organism>
<keyword evidence="9" id="KW-1185">Reference proteome</keyword>
<evidence type="ECO:0000256" key="1">
    <source>
        <dbReference type="ARBA" id="ARBA00022679"/>
    </source>
</evidence>
<gene>
    <name evidence="8" type="ORF">FTUN_8403</name>
</gene>
<accession>A0A6M5Z4X1</accession>
<evidence type="ECO:0000256" key="3">
    <source>
        <dbReference type="ARBA" id="ARBA00022777"/>
    </source>
</evidence>
<dbReference type="Pfam" id="PF00069">
    <property type="entry name" value="Pkinase"/>
    <property type="match status" value="1"/>
</dbReference>
<dbReference type="SMART" id="SM00220">
    <property type="entry name" value="S_TKc"/>
    <property type="match status" value="1"/>
</dbReference>
<evidence type="ECO:0000256" key="5">
    <source>
        <dbReference type="PROSITE-ProRule" id="PRU10141"/>
    </source>
</evidence>
<dbReference type="EMBL" id="CP053452">
    <property type="protein sequence ID" value="QJX00765.1"/>
    <property type="molecule type" value="Genomic_DNA"/>
</dbReference>
<evidence type="ECO:0000313" key="8">
    <source>
        <dbReference type="EMBL" id="QJX00765.1"/>
    </source>
</evidence>
<feature type="binding site" evidence="5">
    <location>
        <position position="148"/>
    </location>
    <ligand>
        <name>ATP</name>
        <dbReference type="ChEBI" id="CHEBI:30616"/>
    </ligand>
</feature>